<accession>A0A372G3T5</accession>
<evidence type="ECO:0000313" key="2">
    <source>
        <dbReference type="Proteomes" id="UP000262621"/>
    </source>
</evidence>
<comment type="caution">
    <text evidence="1">The sequence shown here is derived from an EMBL/GenBank/DDBJ whole genome shotgun (WGS) entry which is preliminary data.</text>
</comment>
<dbReference type="AlphaFoldDB" id="A0A372G3T5"/>
<protein>
    <submittedName>
        <fullName evidence="1">Uncharacterized protein</fullName>
    </submittedName>
</protein>
<reference evidence="1 2" key="1">
    <citation type="submission" date="2018-08" db="EMBL/GenBank/DDBJ databases">
        <title>Verrucosispora craniellae sp. nov., isolated from a marine sponge in the South China Sea.</title>
        <authorList>
            <person name="Li L."/>
            <person name="Lin H.W."/>
        </authorList>
    </citation>
    <scope>NUCLEOTIDE SEQUENCE [LARGE SCALE GENOMIC DNA]</scope>
    <source>
        <strain evidence="1 2">LHW63014</strain>
    </source>
</reference>
<dbReference type="RefSeq" id="WP_147333389.1">
    <property type="nucleotide sequence ID" value="NZ_CP061725.1"/>
</dbReference>
<dbReference type="OrthoDB" id="3400577at2"/>
<dbReference type="Proteomes" id="UP000262621">
    <property type="component" value="Unassembled WGS sequence"/>
</dbReference>
<dbReference type="EMBL" id="QVFU01000002">
    <property type="protein sequence ID" value="RFS47618.1"/>
    <property type="molecule type" value="Genomic_DNA"/>
</dbReference>
<sequence length="123" mass="13460">MGFQHARYARVADRLPELLADVERAHAADRVAGRGPLVEAYRITASLLVKLGAPDLAWLAAARCGDEAAVADLLDEAAVLAVQVGDGHDHHRTGFGPTAVQTARWPQRWSWATEETRWPGTRR</sequence>
<proteinExistence type="predicted"/>
<evidence type="ECO:0000313" key="1">
    <source>
        <dbReference type="EMBL" id="RFS47618.1"/>
    </source>
</evidence>
<organism evidence="1 2">
    <name type="scientific">Micromonospora craniellae</name>
    <dbReference type="NCBI Taxonomy" id="2294034"/>
    <lineage>
        <taxon>Bacteria</taxon>
        <taxon>Bacillati</taxon>
        <taxon>Actinomycetota</taxon>
        <taxon>Actinomycetes</taxon>
        <taxon>Micromonosporales</taxon>
        <taxon>Micromonosporaceae</taxon>
        <taxon>Micromonospora</taxon>
    </lineage>
</organism>
<name>A0A372G3T5_9ACTN</name>
<gene>
    <name evidence="1" type="ORF">D0Q02_03330</name>
</gene>
<keyword evidence="2" id="KW-1185">Reference proteome</keyword>